<dbReference type="SUPFAM" id="SSF88659">
    <property type="entry name" value="Sigma3 and sigma4 domains of RNA polymerase sigma factors"/>
    <property type="match status" value="2"/>
</dbReference>
<keyword evidence="3" id="KW-0238">DNA-binding</keyword>
<dbReference type="RefSeq" id="WP_246449642.1">
    <property type="nucleotide sequence ID" value="NZ_JACBZD010000001.1"/>
</dbReference>
<feature type="region of interest" description="Disordered" evidence="5">
    <location>
        <begin position="1"/>
        <end position="42"/>
    </location>
</feature>
<evidence type="ECO:0000256" key="2">
    <source>
        <dbReference type="ARBA" id="ARBA00023082"/>
    </source>
</evidence>
<organism evidence="7 8">
    <name type="scientific">Allostreptomyces psammosilenae</name>
    <dbReference type="NCBI Taxonomy" id="1892865"/>
    <lineage>
        <taxon>Bacteria</taxon>
        <taxon>Bacillati</taxon>
        <taxon>Actinomycetota</taxon>
        <taxon>Actinomycetes</taxon>
        <taxon>Kitasatosporales</taxon>
        <taxon>Streptomycetaceae</taxon>
        <taxon>Allostreptomyces</taxon>
    </lineage>
</organism>
<evidence type="ECO:0000313" key="7">
    <source>
        <dbReference type="EMBL" id="NYI04462.1"/>
    </source>
</evidence>
<comment type="caution">
    <text evidence="7">The sequence shown here is derived from an EMBL/GenBank/DDBJ whole genome shotgun (WGS) entry which is preliminary data.</text>
</comment>
<dbReference type="NCBIfam" id="TIGR02937">
    <property type="entry name" value="sigma70-ECF"/>
    <property type="match status" value="1"/>
</dbReference>
<dbReference type="InterPro" id="IPR013324">
    <property type="entry name" value="RNA_pol_sigma_r3/r4-like"/>
</dbReference>
<keyword evidence="4" id="KW-0804">Transcription</keyword>
<evidence type="ECO:0000256" key="3">
    <source>
        <dbReference type="ARBA" id="ARBA00023125"/>
    </source>
</evidence>
<keyword evidence="1" id="KW-0805">Transcription regulation</keyword>
<dbReference type="PROSITE" id="PS00715">
    <property type="entry name" value="SIGMA70_1"/>
    <property type="match status" value="1"/>
</dbReference>
<dbReference type="PANTHER" id="PTHR30385">
    <property type="entry name" value="SIGMA FACTOR F FLAGELLAR"/>
    <property type="match status" value="1"/>
</dbReference>
<gene>
    <name evidence="7" type="ORF">FHU37_001405</name>
</gene>
<dbReference type="SUPFAM" id="SSF88946">
    <property type="entry name" value="Sigma2 domain of RNA polymerase sigma factors"/>
    <property type="match status" value="1"/>
</dbReference>
<keyword evidence="2" id="KW-0731">Sigma factor</keyword>
<dbReference type="EMBL" id="JACBZD010000001">
    <property type="protein sequence ID" value="NYI04462.1"/>
    <property type="molecule type" value="Genomic_DNA"/>
</dbReference>
<dbReference type="GO" id="GO:0016987">
    <property type="term" value="F:sigma factor activity"/>
    <property type="evidence" value="ECO:0007669"/>
    <property type="project" value="UniProtKB-KW"/>
</dbReference>
<dbReference type="GO" id="GO:0003677">
    <property type="term" value="F:DNA binding"/>
    <property type="evidence" value="ECO:0007669"/>
    <property type="project" value="UniProtKB-KW"/>
</dbReference>
<reference evidence="7 8" key="1">
    <citation type="submission" date="2020-07" db="EMBL/GenBank/DDBJ databases">
        <title>Sequencing the genomes of 1000 actinobacteria strains.</title>
        <authorList>
            <person name="Klenk H.-P."/>
        </authorList>
    </citation>
    <scope>NUCLEOTIDE SEQUENCE [LARGE SCALE GENOMIC DNA]</scope>
    <source>
        <strain evidence="7 8">DSM 42178</strain>
    </source>
</reference>
<dbReference type="InterPro" id="IPR000943">
    <property type="entry name" value="RNA_pol_sigma70"/>
</dbReference>
<evidence type="ECO:0000256" key="4">
    <source>
        <dbReference type="ARBA" id="ARBA00023163"/>
    </source>
</evidence>
<dbReference type="InterPro" id="IPR007624">
    <property type="entry name" value="RNA_pol_sigma70_r3"/>
</dbReference>
<dbReference type="Pfam" id="PF04545">
    <property type="entry name" value="Sigma70_r4"/>
    <property type="match status" value="1"/>
</dbReference>
<accession>A0A853A1S2</accession>
<dbReference type="PRINTS" id="PR00046">
    <property type="entry name" value="SIGMA70FCT"/>
</dbReference>
<dbReference type="AlphaFoldDB" id="A0A853A1S2"/>
<keyword evidence="8" id="KW-1185">Reference proteome</keyword>
<dbReference type="Gene3D" id="1.20.120.1810">
    <property type="match status" value="1"/>
</dbReference>
<proteinExistence type="predicted"/>
<protein>
    <submittedName>
        <fullName evidence="7">RNA polymerase sigma-B factor</fullName>
    </submittedName>
</protein>
<dbReference type="Proteomes" id="UP000567795">
    <property type="component" value="Unassembled WGS sequence"/>
</dbReference>
<dbReference type="InterPro" id="IPR014284">
    <property type="entry name" value="RNA_pol_sigma-70_dom"/>
</dbReference>
<sequence length="335" mass="37080">MPRTQAGTREREEHRSRGAGPTTAPERRRHGPGLPEPGGATGRLDVAAAVDAVDQADGLPLEEIARADFSDLGKYEARALGDALLRRLAETDRASRQYTYVRDTLIRLNLPLVRYAAARYRYRPEPMDDIMQVGVIGLIKAVDGYDPDRGVEFVSYALPTISGEIKRFFRDTSWSVRIPRPLKELSLDVTRSADELEQDLGRAPTDREIAEHLSVDVHEVDAAIDATRMHSATSLDALRERADSTDDSGSSLLDRLGDDDPAYSLVEFRESVGPLLNSLPERERSILLMRFYGNMSQSQIGAEVGLSQMHVSRLLSSTLRELRRRLESGAATGPA</sequence>
<dbReference type="PANTHER" id="PTHR30385:SF4">
    <property type="entry name" value="RNA POLYMERASE SIGMA-E FACTOR"/>
    <property type="match status" value="1"/>
</dbReference>
<dbReference type="InterPro" id="IPR007627">
    <property type="entry name" value="RNA_pol_sigma70_r2"/>
</dbReference>
<dbReference type="NCBIfam" id="TIGR02980">
    <property type="entry name" value="SigBFG"/>
    <property type="match status" value="1"/>
</dbReference>
<dbReference type="CDD" id="cd06171">
    <property type="entry name" value="Sigma70_r4"/>
    <property type="match status" value="1"/>
</dbReference>
<dbReference type="InterPro" id="IPR007630">
    <property type="entry name" value="RNA_pol_sigma70_r4"/>
</dbReference>
<evidence type="ECO:0000256" key="5">
    <source>
        <dbReference type="SAM" id="MobiDB-lite"/>
    </source>
</evidence>
<evidence type="ECO:0000313" key="8">
    <source>
        <dbReference type="Proteomes" id="UP000567795"/>
    </source>
</evidence>
<feature type="domain" description="RNA polymerase sigma-70" evidence="6">
    <location>
        <begin position="129"/>
        <end position="142"/>
    </location>
</feature>
<dbReference type="Gene3D" id="1.20.140.160">
    <property type="match status" value="1"/>
</dbReference>
<dbReference type="Pfam" id="PF04542">
    <property type="entry name" value="Sigma70_r2"/>
    <property type="match status" value="1"/>
</dbReference>
<dbReference type="Pfam" id="PF04539">
    <property type="entry name" value="Sigma70_r3"/>
    <property type="match status" value="1"/>
</dbReference>
<dbReference type="InterPro" id="IPR014322">
    <property type="entry name" value="RNA_pol_sigma-B/F/G"/>
</dbReference>
<name>A0A853A1S2_9ACTN</name>
<evidence type="ECO:0000259" key="6">
    <source>
        <dbReference type="PROSITE" id="PS00715"/>
    </source>
</evidence>
<dbReference type="GO" id="GO:0006352">
    <property type="term" value="P:DNA-templated transcription initiation"/>
    <property type="evidence" value="ECO:0007669"/>
    <property type="project" value="InterPro"/>
</dbReference>
<evidence type="ECO:0000256" key="1">
    <source>
        <dbReference type="ARBA" id="ARBA00023015"/>
    </source>
</evidence>
<dbReference type="InterPro" id="IPR013325">
    <property type="entry name" value="RNA_pol_sigma_r2"/>
</dbReference>